<dbReference type="RefSeq" id="WP_111343435.1">
    <property type="nucleotide sequence ID" value="NZ_QLII01000001.1"/>
</dbReference>
<dbReference type="AlphaFoldDB" id="A0A327NKB1"/>
<dbReference type="InterPro" id="IPR016053">
    <property type="entry name" value="Haem_Oase-like"/>
</dbReference>
<comment type="caution">
    <text evidence="1">The sequence shown here is derived from an EMBL/GenBank/DDBJ whole genome shotgun (WGS) entry which is preliminary data.</text>
</comment>
<dbReference type="Pfam" id="PF01126">
    <property type="entry name" value="Heme_oxygenase"/>
    <property type="match status" value="1"/>
</dbReference>
<gene>
    <name evidence="1" type="ORF">HMF3257_15390</name>
</gene>
<dbReference type="GO" id="GO:0004392">
    <property type="term" value="F:heme oxygenase (decyclizing) activity"/>
    <property type="evidence" value="ECO:0007669"/>
    <property type="project" value="InterPro"/>
</dbReference>
<keyword evidence="2" id="KW-1185">Reference proteome</keyword>
<proteinExistence type="predicted"/>
<dbReference type="Gene3D" id="1.20.910.10">
    <property type="entry name" value="Heme oxygenase-like"/>
    <property type="match status" value="1"/>
</dbReference>
<dbReference type="OrthoDB" id="114943at2"/>
<dbReference type="CDD" id="cd19166">
    <property type="entry name" value="HemeO-bac"/>
    <property type="match status" value="1"/>
</dbReference>
<sequence>MTLLERLRNETRSLHEQTEQLFYTESLRNGHLSVEEYTHLLRTHFTYHQALEAAIDHHPDFFKDYDPDSRKKTTWLLNDLAYLNESIPQPIPGLFADWSPVALLGAAYVGEGSMLGGMVIWRMLQKNSAIQPLLEQARFYQGYGAALGSNWKNFGVFLTRQGEAYSDEVVAAAAQAFLDYQTIFHRSQLPVF</sequence>
<dbReference type="InterPro" id="IPR016084">
    <property type="entry name" value="Haem_Oase-like_multi-hlx"/>
</dbReference>
<evidence type="ECO:0000313" key="1">
    <source>
        <dbReference type="EMBL" id="RAI75233.1"/>
    </source>
</evidence>
<dbReference type="GO" id="GO:0006788">
    <property type="term" value="P:heme oxidation"/>
    <property type="evidence" value="ECO:0007669"/>
    <property type="project" value="InterPro"/>
</dbReference>
<accession>A0A327NKB1</accession>
<dbReference type="SUPFAM" id="SSF48613">
    <property type="entry name" value="Heme oxygenase-like"/>
    <property type="match status" value="1"/>
</dbReference>
<dbReference type="EMBL" id="QLII01000001">
    <property type="protein sequence ID" value="RAI75233.1"/>
    <property type="molecule type" value="Genomic_DNA"/>
</dbReference>
<dbReference type="Proteomes" id="UP000249016">
    <property type="component" value="Unassembled WGS sequence"/>
</dbReference>
<name>A0A327NKB1_9BACT</name>
<evidence type="ECO:0000313" key="2">
    <source>
        <dbReference type="Proteomes" id="UP000249016"/>
    </source>
</evidence>
<protein>
    <submittedName>
        <fullName evidence="1">Heme oxygenase</fullName>
    </submittedName>
</protein>
<reference evidence="1 2" key="1">
    <citation type="submission" date="2018-06" db="EMBL/GenBank/DDBJ databases">
        <title>Spirosoma sp. HMF3257 Genome sequencing and assembly.</title>
        <authorList>
            <person name="Kang H."/>
            <person name="Cha I."/>
            <person name="Kim H."/>
            <person name="Kang J."/>
            <person name="Joh K."/>
        </authorList>
    </citation>
    <scope>NUCLEOTIDE SEQUENCE [LARGE SCALE GENOMIC DNA]</scope>
    <source>
        <strain evidence="1 2">HMF3257</strain>
    </source>
</reference>
<organism evidence="1 2">
    <name type="scientific">Spirosoma telluris</name>
    <dbReference type="NCBI Taxonomy" id="2183553"/>
    <lineage>
        <taxon>Bacteria</taxon>
        <taxon>Pseudomonadati</taxon>
        <taxon>Bacteroidota</taxon>
        <taxon>Cytophagia</taxon>
        <taxon>Cytophagales</taxon>
        <taxon>Cytophagaceae</taxon>
        <taxon>Spirosoma</taxon>
    </lineage>
</organism>